<organism evidence="5">
    <name type="scientific">uncultured marine microorganism HF4000_APKG2H5</name>
    <dbReference type="NCBI Taxonomy" id="455545"/>
    <lineage>
        <taxon>unclassified sequences</taxon>
        <taxon>environmental samples</taxon>
    </lineage>
</organism>
<evidence type="ECO:0000259" key="4">
    <source>
        <dbReference type="Pfam" id="PF01138"/>
    </source>
</evidence>
<dbReference type="InterPro" id="IPR036345">
    <property type="entry name" value="ExoRNase_PH_dom2_sf"/>
</dbReference>
<reference evidence="5" key="1">
    <citation type="journal article" date="2008" name="ISME J.">
        <title>Genomic patterns of recombination, clonal divergence and environment in marine microbial populations.</title>
        <authorList>
            <person name="Konstantinidis K.T."/>
            <person name="Delong E.F."/>
        </authorList>
    </citation>
    <scope>NUCLEOTIDE SEQUENCE</scope>
</reference>
<dbReference type="PANTHER" id="PTHR11097">
    <property type="entry name" value="EXOSOME COMPLEX EXONUCLEASE RIBOSOMAL RNA PROCESSING PROTEIN"/>
    <property type="match status" value="1"/>
</dbReference>
<protein>
    <submittedName>
        <fullName evidence="5">Putative 3' exoribonuclease family, domain 1</fullName>
    </submittedName>
</protein>
<dbReference type="InterPro" id="IPR027408">
    <property type="entry name" value="PNPase/RNase_PH_dom_sf"/>
</dbReference>
<dbReference type="InterPro" id="IPR050590">
    <property type="entry name" value="Exosome_comp_Rrp42_subfam"/>
</dbReference>
<dbReference type="Gene3D" id="3.30.230.70">
    <property type="entry name" value="GHMP Kinase, N-terminal domain"/>
    <property type="match status" value="1"/>
</dbReference>
<comment type="subcellular location">
    <subcellularLocation>
        <location evidence="1">Cytoplasm</location>
    </subcellularLocation>
</comment>
<accession>B3T6G8</accession>
<feature type="domain" description="Exoribonuclease phosphorolytic" evidence="4">
    <location>
        <begin position="31"/>
        <end position="166"/>
    </location>
</feature>
<dbReference type="EMBL" id="EU016623">
    <property type="protein sequence ID" value="ABZ08177.1"/>
    <property type="molecule type" value="Genomic_DNA"/>
</dbReference>
<evidence type="ECO:0000256" key="1">
    <source>
        <dbReference type="ARBA" id="ARBA00004496"/>
    </source>
</evidence>
<gene>
    <name evidence="5" type="ORF">ALOHA_HF4000APKG2H5ctg1g23</name>
</gene>
<keyword evidence="2" id="KW-0963">Cytoplasm</keyword>
<sequence>MAIPLVPKLLRAHLAELAENDERHSGRGRWEARDTELEIGVLPRAEGSARVRMGDTIVYAGVKLQIMVPYPDRPNQGGLMCSAEVRPVAGPNWEPGPPSPESIELGRVVDRGIRESGCIDVDGLCLIPGEKAWQVILDLFAISDDGNLFDAFALAGIAAMRTAMIPEERFEISGEDRPLNISKTPIMCSYHKVGGRFVYDADGREELGGDERIHITLGDDGHVHSLQKGLRGIFTASEFTEIMEHAQSRCNELREMVSKVEEAG</sequence>
<evidence type="ECO:0000256" key="3">
    <source>
        <dbReference type="ARBA" id="ARBA00022835"/>
    </source>
</evidence>
<evidence type="ECO:0000256" key="2">
    <source>
        <dbReference type="ARBA" id="ARBA00022490"/>
    </source>
</evidence>
<dbReference type="AlphaFoldDB" id="B3T6G8"/>
<dbReference type="SUPFAM" id="SSF55666">
    <property type="entry name" value="Ribonuclease PH domain 2-like"/>
    <property type="match status" value="1"/>
</dbReference>
<dbReference type="InterPro" id="IPR001247">
    <property type="entry name" value="ExoRNase_PH_dom1"/>
</dbReference>
<dbReference type="GO" id="GO:0035925">
    <property type="term" value="F:mRNA 3'-UTR AU-rich region binding"/>
    <property type="evidence" value="ECO:0007669"/>
    <property type="project" value="TreeGrafter"/>
</dbReference>
<evidence type="ECO:0000313" key="5">
    <source>
        <dbReference type="EMBL" id="ABZ08177.1"/>
    </source>
</evidence>
<proteinExistence type="predicted"/>
<keyword evidence="3" id="KW-0271">Exosome</keyword>
<dbReference type="PANTHER" id="PTHR11097:SF8">
    <property type="entry name" value="EXOSOME COMPLEX COMPONENT RRP42"/>
    <property type="match status" value="1"/>
</dbReference>
<dbReference type="GO" id="GO:0016075">
    <property type="term" value="P:rRNA catabolic process"/>
    <property type="evidence" value="ECO:0007669"/>
    <property type="project" value="TreeGrafter"/>
</dbReference>
<dbReference type="Pfam" id="PF01138">
    <property type="entry name" value="RNase_PH"/>
    <property type="match status" value="1"/>
</dbReference>
<dbReference type="InterPro" id="IPR020568">
    <property type="entry name" value="Ribosomal_Su5_D2-typ_SF"/>
</dbReference>
<dbReference type="InterPro" id="IPR020869">
    <property type="entry name" value="Rrp42_archaea"/>
</dbReference>
<dbReference type="CDD" id="cd11365">
    <property type="entry name" value="RNase_PH_archRRP42"/>
    <property type="match status" value="1"/>
</dbReference>
<dbReference type="SUPFAM" id="SSF54211">
    <property type="entry name" value="Ribosomal protein S5 domain 2-like"/>
    <property type="match status" value="1"/>
</dbReference>
<name>B3T6G8_9ZZZZ</name>